<dbReference type="InterPro" id="IPR013656">
    <property type="entry name" value="PAS_4"/>
</dbReference>
<keyword evidence="3" id="KW-1185">Reference proteome</keyword>
<dbReference type="InterPro" id="IPR052155">
    <property type="entry name" value="Biofilm_reg_signaling"/>
</dbReference>
<dbReference type="Pfam" id="PF08448">
    <property type="entry name" value="PAS_4"/>
    <property type="match status" value="1"/>
</dbReference>
<dbReference type="InterPro" id="IPR035965">
    <property type="entry name" value="PAS-like_dom_sf"/>
</dbReference>
<dbReference type="AlphaFoldDB" id="A0A9E7TMS8"/>
<dbReference type="Pfam" id="PF13426">
    <property type="entry name" value="PAS_9"/>
    <property type="match status" value="1"/>
</dbReference>
<evidence type="ECO:0000313" key="2">
    <source>
        <dbReference type="EMBL" id="UUX93631.1"/>
    </source>
</evidence>
<dbReference type="PROSITE" id="PS50112">
    <property type="entry name" value="PAS"/>
    <property type="match status" value="1"/>
</dbReference>
<dbReference type="PANTHER" id="PTHR44757">
    <property type="entry name" value="DIGUANYLATE CYCLASE DGCP"/>
    <property type="match status" value="1"/>
</dbReference>
<dbReference type="Gene3D" id="3.30.450.20">
    <property type="entry name" value="PAS domain"/>
    <property type="match status" value="2"/>
</dbReference>
<dbReference type="KEGG" id="mend:L6E24_05800"/>
<sequence>MPENKKENDSSDNNTLSRNELRKIIIGTEENSFRKNYYPQPHERHTEMERFRNLLDRVNEYIVIVRAEDMRVVDLNQSACKYFGYKRDNIASLSLTDLIQIPDNNTKINTIESDEIITPEKSILRKRDGSTFIAEYTINEVFFGPSRHLVIIARDITDNEKMHSLISESEYHYRVTINSIPDEMVVVDSDLTITICNTAFEKLTKKHGYKGEIIGKSLMDVAPHLTGKYGLEYKYVFRSGVRLDTTLRIENGSKIKIYEVIKTPVNEKGNVGKIVTLLRDRTKHHELEDIKKEAFLQIEKNMEQFAILNDHIRNPLQAIVGLADLEGSEFSYKIIDQAKEIDEIVKRLDSGWIDSDKVREMLIRHYGMKVHKKQNLSPPTISEKKSPKS</sequence>
<dbReference type="RefSeq" id="WP_257743768.1">
    <property type="nucleotide sequence ID" value="NZ_CP096115.1"/>
</dbReference>
<accession>A0A9E7TMS8</accession>
<protein>
    <submittedName>
        <fullName evidence="2">PAS domain-containing protein</fullName>
    </submittedName>
</protein>
<name>A0A9E7TMS8_9EURY</name>
<dbReference type="GeneID" id="74307192"/>
<dbReference type="InterPro" id="IPR018247">
    <property type="entry name" value="EF_Hand_1_Ca_BS"/>
</dbReference>
<gene>
    <name evidence="2" type="ORF">L6E24_05800</name>
</gene>
<dbReference type="PROSITE" id="PS00018">
    <property type="entry name" value="EF_HAND_1"/>
    <property type="match status" value="1"/>
</dbReference>
<dbReference type="PANTHER" id="PTHR44757:SF2">
    <property type="entry name" value="BIOFILM ARCHITECTURE MAINTENANCE PROTEIN MBAA"/>
    <property type="match status" value="1"/>
</dbReference>
<organism evidence="2 3">
    <name type="scientific">Methanoplanus endosymbiosus</name>
    <dbReference type="NCBI Taxonomy" id="33865"/>
    <lineage>
        <taxon>Archaea</taxon>
        <taxon>Methanobacteriati</taxon>
        <taxon>Methanobacteriota</taxon>
        <taxon>Stenosarchaea group</taxon>
        <taxon>Methanomicrobia</taxon>
        <taxon>Methanomicrobiales</taxon>
        <taxon>Methanomicrobiaceae</taxon>
        <taxon>Methanoplanus</taxon>
    </lineage>
</organism>
<evidence type="ECO:0000313" key="3">
    <source>
        <dbReference type="Proteomes" id="UP001060368"/>
    </source>
</evidence>
<feature type="domain" description="PAS" evidence="1">
    <location>
        <begin position="47"/>
        <end position="100"/>
    </location>
</feature>
<dbReference type="CDD" id="cd00130">
    <property type="entry name" value="PAS"/>
    <property type="match status" value="2"/>
</dbReference>
<dbReference type="NCBIfam" id="TIGR00229">
    <property type="entry name" value="sensory_box"/>
    <property type="match status" value="2"/>
</dbReference>
<dbReference type="EMBL" id="CP096115">
    <property type="protein sequence ID" value="UUX93631.1"/>
    <property type="molecule type" value="Genomic_DNA"/>
</dbReference>
<dbReference type="Proteomes" id="UP001060368">
    <property type="component" value="Chromosome"/>
</dbReference>
<proteinExistence type="predicted"/>
<evidence type="ECO:0000259" key="1">
    <source>
        <dbReference type="PROSITE" id="PS50112"/>
    </source>
</evidence>
<dbReference type="InterPro" id="IPR000014">
    <property type="entry name" value="PAS"/>
</dbReference>
<reference evidence="2" key="1">
    <citation type="submission" date="2022-04" db="EMBL/GenBank/DDBJ databases">
        <title>Complete genome of Methanoplanus endosymbiosus DSM 3599.</title>
        <authorList>
            <person name="Chen S.-C."/>
            <person name="You Y.-T."/>
            <person name="Zhou Y.-Z."/>
            <person name="Lai M.-C."/>
        </authorList>
    </citation>
    <scope>NUCLEOTIDE SEQUENCE</scope>
    <source>
        <strain evidence="2">DSM 3599</strain>
    </source>
</reference>
<dbReference type="SUPFAM" id="SSF55785">
    <property type="entry name" value="PYP-like sensor domain (PAS domain)"/>
    <property type="match status" value="2"/>
</dbReference>
<dbReference type="SMART" id="SM00091">
    <property type="entry name" value="PAS"/>
    <property type="match status" value="2"/>
</dbReference>